<organism evidence="10 11">
    <name type="scientific">Ogataea polymorpha</name>
    <dbReference type="NCBI Taxonomy" id="460523"/>
    <lineage>
        <taxon>Eukaryota</taxon>
        <taxon>Fungi</taxon>
        <taxon>Dikarya</taxon>
        <taxon>Ascomycota</taxon>
        <taxon>Saccharomycotina</taxon>
        <taxon>Pichiomycetes</taxon>
        <taxon>Pichiales</taxon>
        <taxon>Pichiaceae</taxon>
        <taxon>Ogataea</taxon>
    </lineage>
</organism>
<evidence type="ECO:0000256" key="5">
    <source>
        <dbReference type="ARBA" id="ARBA00022989"/>
    </source>
</evidence>
<protein>
    <recommendedName>
        <fullName evidence="9">Amino acid permease/ SLC12A domain-containing protein</fullName>
    </recommendedName>
</protein>
<evidence type="ECO:0000259" key="9">
    <source>
        <dbReference type="Pfam" id="PF00324"/>
    </source>
</evidence>
<feature type="transmembrane region" description="Helical" evidence="8">
    <location>
        <begin position="266"/>
        <end position="287"/>
    </location>
</feature>
<proteinExistence type="inferred from homology"/>
<dbReference type="PANTHER" id="PTHR43341">
    <property type="entry name" value="AMINO ACID PERMEASE"/>
    <property type="match status" value="1"/>
</dbReference>
<feature type="compositionally biased region" description="Polar residues" evidence="7">
    <location>
        <begin position="1"/>
        <end position="14"/>
    </location>
</feature>
<dbReference type="InterPro" id="IPR050524">
    <property type="entry name" value="APC_YAT"/>
</dbReference>
<feature type="transmembrane region" description="Helical" evidence="8">
    <location>
        <begin position="183"/>
        <end position="205"/>
    </location>
</feature>
<comment type="caution">
    <text evidence="10">The sequence shown here is derived from an EMBL/GenBank/DDBJ whole genome shotgun (WGS) entry which is preliminary data.</text>
</comment>
<reference evidence="10" key="2">
    <citation type="submission" date="2021-01" db="EMBL/GenBank/DDBJ databases">
        <authorList>
            <person name="Schikora-Tamarit M.A."/>
        </authorList>
    </citation>
    <scope>NUCLEOTIDE SEQUENCE</scope>
    <source>
        <strain evidence="10">NCAIM Y.01608</strain>
    </source>
</reference>
<evidence type="ECO:0000256" key="1">
    <source>
        <dbReference type="ARBA" id="ARBA00004141"/>
    </source>
</evidence>
<evidence type="ECO:0000256" key="3">
    <source>
        <dbReference type="ARBA" id="ARBA00022448"/>
    </source>
</evidence>
<evidence type="ECO:0000256" key="8">
    <source>
        <dbReference type="SAM" id="Phobius"/>
    </source>
</evidence>
<feature type="transmembrane region" description="Helical" evidence="8">
    <location>
        <begin position="153"/>
        <end position="171"/>
    </location>
</feature>
<feature type="transmembrane region" description="Helical" evidence="8">
    <location>
        <begin position="71"/>
        <end position="88"/>
    </location>
</feature>
<dbReference type="InterPro" id="IPR004841">
    <property type="entry name" value="AA-permease/SLC12A_dom"/>
</dbReference>
<dbReference type="GO" id="GO:0015171">
    <property type="term" value="F:amino acid transmembrane transporter activity"/>
    <property type="evidence" value="ECO:0007669"/>
    <property type="project" value="TreeGrafter"/>
</dbReference>
<dbReference type="FunFam" id="1.20.1740.10:FF:000001">
    <property type="entry name" value="Amino acid permease"/>
    <property type="match status" value="1"/>
</dbReference>
<feature type="transmembrane region" description="Helical" evidence="8">
    <location>
        <begin position="472"/>
        <end position="489"/>
    </location>
</feature>
<dbReference type="GO" id="GO:0016020">
    <property type="term" value="C:membrane"/>
    <property type="evidence" value="ECO:0007669"/>
    <property type="project" value="UniProtKB-SubCell"/>
</dbReference>
<dbReference type="Gene3D" id="1.20.1740.10">
    <property type="entry name" value="Amino acid/polyamine transporter I"/>
    <property type="match status" value="1"/>
</dbReference>
<feature type="transmembrane region" description="Helical" evidence="8">
    <location>
        <begin position="125"/>
        <end position="147"/>
    </location>
</feature>
<dbReference type="PIRSF" id="PIRSF006060">
    <property type="entry name" value="AA_transporter"/>
    <property type="match status" value="1"/>
</dbReference>
<keyword evidence="3" id="KW-0813">Transport</keyword>
<gene>
    <name evidence="10" type="ORF">OGATHE_001286</name>
</gene>
<evidence type="ECO:0000256" key="6">
    <source>
        <dbReference type="ARBA" id="ARBA00023136"/>
    </source>
</evidence>
<feature type="transmembrane region" description="Helical" evidence="8">
    <location>
        <begin position="318"/>
        <end position="343"/>
    </location>
</feature>
<feature type="transmembrane region" description="Helical" evidence="8">
    <location>
        <begin position="44"/>
        <end position="65"/>
    </location>
</feature>
<evidence type="ECO:0000313" key="11">
    <source>
        <dbReference type="Proteomes" id="UP000788993"/>
    </source>
</evidence>
<dbReference type="AlphaFoldDB" id="A0A9P8PRA1"/>
<keyword evidence="6 8" id="KW-0472">Membrane</keyword>
<feature type="transmembrane region" description="Helical" evidence="8">
    <location>
        <begin position="391"/>
        <end position="415"/>
    </location>
</feature>
<evidence type="ECO:0000256" key="7">
    <source>
        <dbReference type="SAM" id="MobiDB-lite"/>
    </source>
</evidence>
<feature type="transmembrane region" description="Helical" evidence="8">
    <location>
        <begin position="436"/>
        <end position="460"/>
    </location>
</feature>
<keyword evidence="11" id="KW-1185">Reference proteome</keyword>
<dbReference type="EMBL" id="JAEUBD010000146">
    <property type="protein sequence ID" value="KAH3676796.1"/>
    <property type="molecule type" value="Genomic_DNA"/>
</dbReference>
<reference evidence="10" key="1">
    <citation type="journal article" date="2021" name="Open Biol.">
        <title>Shared evolutionary footprints suggest mitochondrial oxidative damage underlies multiple complex I losses in fungi.</title>
        <authorList>
            <person name="Schikora-Tamarit M.A."/>
            <person name="Marcet-Houben M."/>
            <person name="Nosek J."/>
            <person name="Gabaldon T."/>
        </authorList>
    </citation>
    <scope>NUCLEOTIDE SEQUENCE</scope>
    <source>
        <strain evidence="10">NCAIM Y.01608</strain>
    </source>
</reference>
<keyword evidence="5 8" id="KW-1133">Transmembrane helix</keyword>
<evidence type="ECO:0000256" key="4">
    <source>
        <dbReference type="ARBA" id="ARBA00022692"/>
    </source>
</evidence>
<name>A0A9P8PRA1_9ASCO</name>
<comment type="similarity">
    <text evidence="2">Belongs to the amino acid-polyamine-organocation (APC) superfamily. YAT (TC 2.A.3.10) family.</text>
</comment>
<feature type="domain" description="Amino acid permease/ SLC12A" evidence="9">
    <location>
        <begin position="43"/>
        <end position="493"/>
    </location>
</feature>
<evidence type="ECO:0000256" key="2">
    <source>
        <dbReference type="ARBA" id="ARBA00006983"/>
    </source>
</evidence>
<dbReference type="Pfam" id="PF00324">
    <property type="entry name" value="AA_permease"/>
    <property type="match status" value="1"/>
</dbReference>
<keyword evidence="4 8" id="KW-0812">Transmembrane</keyword>
<feature type="transmembrane region" description="Helical" evidence="8">
    <location>
        <begin position="364"/>
        <end position="385"/>
    </location>
</feature>
<dbReference type="PANTHER" id="PTHR43341:SF26">
    <property type="entry name" value="GENERAL AMINO ACID PERMEASE AGP3"/>
    <property type="match status" value="1"/>
</dbReference>
<feature type="region of interest" description="Disordered" evidence="7">
    <location>
        <begin position="1"/>
        <end position="27"/>
    </location>
</feature>
<evidence type="ECO:0000313" key="10">
    <source>
        <dbReference type="EMBL" id="KAH3676796.1"/>
    </source>
</evidence>
<accession>A0A9P8PRA1</accession>
<sequence length="540" mass="60982">MNKELTNQVSISSEQLDRDSGSQTFDQRFDPHSGLKRGLKTRHVTLMALGGIIGPGSIVGLGVYLHKDGPAALIIDYTVVGIVAFSLMQSIGELNSLFSATNGFSNHITRFVDEAFAAMASYNYLIVWICVLMAEYVTLSSTMNFWAPQVPTWGYFLIFWAFFLCVQFLGVEGYGEAEYWLSVVKLLGLSAFYVFTIVYMCGGVSGTRAFGFRNFNTPWAGQSAIKSLASAIVNSSTAYVGIELLSLNAAETKNPIRAIPIAVRQTLIRIMYIYVCISLSYGITVPYNSPQLSNGVSSLKSPIYVALYNAGWHNAHHLVNLFVVVISFSAINSALYIGTRTIVNMANEHMTPFPCFFSKVNRRGVPYVAAITFNFFGLLSLLQVGSSSRTVYTYFVNVSGVSIFFVWSSIAIAQIRFRKGWIHAGHSVQELPFKCLWYPYTPVFCVLMSLFLALIQGWMYLKPFDRSSFIDAYIMLPLSACFFLGYKIWKKTKWVRYEEMDFETGRRYELEEELRRVQKERQLNPLTKKQKLKLFFGEWV</sequence>
<comment type="subcellular location">
    <subcellularLocation>
        <location evidence="1">Membrane</location>
        <topology evidence="1">Multi-pass membrane protein</topology>
    </subcellularLocation>
</comment>
<dbReference type="Proteomes" id="UP000788993">
    <property type="component" value="Unassembled WGS sequence"/>
</dbReference>